<proteinExistence type="predicted"/>
<evidence type="ECO:0000313" key="1">
    <source>
        <dbReference type="EMBL" id="QJB04102.1"/>
    </source>
</evidence>
<name>A0A6M3MH06_9ZZZZ</name>
<dbReference type="AlphaFoldDB" id="A0A6M3MH06"/>
<organism evidence="1">
    <name type="scientific">viral metagenome</name>
    <dbReference type="NCBI Taxonomy" id="1070528"/>
    <lineage>
        <taxon>unclassified sequences</taxon>
        <taxon>metagenomes</taxon>
        <taxon>organismal metagenomes</taxon>
    </lineage>
</organism>
<sequence>MFNGVGNVKDIFEQKCSGCGHVEVCAVFRAIGPLLSNGWEDDNRPFDPEDLATICKAFVSANTIEMIRAAQ</sequence>
<protein>
    <submittedName>
        <fullName evidence="1">Uncharacterized protein</fullName>
    </submittedName>
</protein>
<dbReference type="EMBL" id="MT143872">
    <property type="protein sequence ID" value="QJB04102.1"/>
    <property type="molecule type" value="Genomic_DNA"/>
</dbReference>
<gene>
    <name evidence="1" type="ORF">MM171B00466_0006</name>
</gene>
<reference evidence="1" key="1">
    <citation type="submission" date="2020-03" db="EMBL/GenBank/DDBJ databases">
        <title>The deep terrestrial virosphere.</title>
        <authorList>
            <person name="Holmfeldt K."/>
            <person name="Nilsson E."/>
            <person name="Simone D."/>
            <person name="Lopez-Fernandez M."/>
            <person name="Wu X."/>
            <person name="de Brujin I."/>
            <person name="Lundin D."/>
            <person name="Andersson A."/>
            <person name="Bertilsson S."/>
            <person name="Dopson M."/>
        </authorList>
    </citation>
    <scope>NUCLEOTIDE SEQUENCE</scope>
    <source>
        <strain evidence="1">MM171B00466</strain>
    </source>
</reference>
<accession>A0A6M3MH06</accession>